<dbReference type="Proteomes" id="UP001221898">
    <property type="component" value="Unassembled WGS sequence"/>
</dbReference>
<reference evidence="2" key="1">
    <citation type="journal article" date="2023" name="Science">
        <title>Genome structures resolve the early diversification of teleost fishes.</title>
        <authorList>
            <person name="Parey E."/>
            <person name="Louis A."/>
            <person name="Montfort J."/>
            <person name="Bouchez O."/>
            <person name="Roques C."/>
            <person name="Iampietro C."/>
            <person name="Lluch J."/>
            <person name="Castinel A."/>
            <person name="Donnadieu C."/>
            <person name="Desvignes T."/>
            <person name="Floi Bucao C."/>
            <person name="Jouanno E."/>
            <person name="Wen M."/>
            <person name="Mejri S."/>
            <person name="Dirks R."/>
            <person name="Jansen H."/>
            <person name="Henkel C."/>
            <person name="Chen W.J."/>
            <person name="Zahm M."/>
            <person name="Cabau C."/>
            <person name="Klopp C."/>
            <person name="Thompson A.W."/>
            <person name="Robinson-Rechavi M."/>
            <person name="Braasch I."/>
            <person name="Lecointre G."/>
            <person name="Bobe J."/>
            <person name="Postlethwait J.H."/>
            <person name="Berthelot C."/>
            <person name="Roest Crollius H."/>
            <person name="Guiguen Y."/>
        </authorList>
    </citation>
    <scope>NUCLEOTIDE SEQUENCE</scope>
    <source>
        <strain evidence="2">NC1722</strain>
    </source>
</reference>
<comment type="caution">
    <text evidence="2">The sequence shown here is derived from an EMBL/GenBank/DDBJ whole genome shotgun (WGS) entry which is preliminary data.</text>
</comment>
<sequence>MYLRLLPASLRRLCLLQLIVGDGDLRDLGKRTPGLQHLHVDPYSQGGRCGLQELPSLFPKLETLKLRALPRGTVMGSASALRSALPCN</sequence>
<keyword evidence="1" id="KW-0732">Signal</keyword>
<dbReference type="Gene3D" id="3.80.10.10">
    <property type="entry name" value="Ribonuclease Inhibitor"/>
    <property type="match status" value="1"/>
</dbReference>
<evidence type="ECO:0000313" key="2">
    <source>
        <dbReference type="EMBL" id="KAJ8358271.1"/>
    </source>
</evidence>
<dbReference type="EMBL" id="JAINUG010001066">
    <property type="protein sequence ID" value="KAJ8358271.1"/>
    <property type="molecule type" value="Genomic_DNA"/>
</dbReference>
<name>A0AAD7VY61_9TELE</name>
<protein>
    <submittedName>
        <fullName evidence="2">Uncharacterized protein</fullName>
    </submittedName>
</protein>
<evidence type="ECO:0000313" key="3">
    <source>
        <dbReference type="Proteomes" id="UP001221898"/>
    </source>
</evidence>
<feature type="chain" id="PRO_5042165692" evidence="1">
    <location>
        <begin position="22"/>
        <end position="88"/>
    </location>
</feature>
<feature type="signal peptide" evidence="1">
    <location>
        <begin position="1"/>
        <end position="21"/>
    </location>
</feature>
<evidence type="ECO:0000256" key="1">
    <source>
        <dbReference type="SAM" id="SignalP"/>
    </source>
</evidence>
<gene>
    <name evidence="2" type="ORF">AAFF_G00018430</name>
</gene>
<accession>A0AAD7VY61</accession>
<dbReference type="AlphaFoldDB" id="A0AAD7VY61"/>
<dbReference type="InterPro" id="IPR032675">
    <property type="entry name" value="LRR_dom_sf"/>
</dbReference>
<organism evidence="2 3">
    <name type="scientific">Aldrovandia affinis</name>
    <dbReference type="NCBI Taxonomy" id="143900"/>
    <lineage>
        <taxon>Eukaryota</taxon>
        <taxon>Metazoa</taxon>
        <taxon>Chordata</taxon>
        <taxon>Craniata</taxon>
        <taxon>Vertebrata</taxon>
        <taxon>Euteleostomi</taxon>
        <taxon>Actinopterygii</taxon>
        <taxon>Neopterygii</taxon>
        <taxon>Teleostei</taxon>
        <taxon>Notacanthiformes</taxon>
        <taxon>Halosauridae</taxon>
        <taxon>Aldrovandia</taxon>
    </lineage>
</organism>
<proteinExistence type="predicted"/>
<keyword evidence="3" id="KW-1185">Reference proteome</keyword>